<organism evidence="2 3">
    <name type="scientific">candidate division LCP-89 bacterium B3_LCP</name>
    <dbReference type="NCBI Taxonomy" id="2012998"/>
    <lineage>
        <taxon>Bacteria</taxon>
        <taxon>Pseudomonadati</taxon>
        <taxon>Bacteria division LCP-89</taxon>
    </lineage>
</organism>
<keyword evidence="1" id="KW-0472">Membrane</keyword>
<evidence type="ECO:0000313" key="2">
    <source>
        <dbReference type="EMBL" id="TKJ41106.1"/>
    </source>
</evidence>
<protein>
    <submittedName>
        <fullName evidence="2">Uncharacterized protein</fullName>
    </submittedName>
</protein>
<name>A0A532V1L0_UNCL8</name>
<keyword evidence="1" id="KW-0812">Transmembrane</keyword>
<accession>A0A532V1L0</accession>
<gene>
    <name evidence="2" type="ORF">CEE37_05410</name>
</gene>
<keyword evidence="1" id="KW-1133">Transmembrane helix</keyword>
<sequence>MAVDKALHPKGSIIFKLLIVVFLFLMMVSILFPRAEWKVQDEEKITCQLQMENLSYVVREYSYKHQGYVDSLGEYLEFIRTDSVLVDPPRYEIESLVRDASEGRDSLLLDFSDEFHLSHFKADTIRRVVMEWVFLLLDSIHVYVVREHGLKNQGYVDDLGEYLEFIRTDSVLIDQARYEIERLTRDASEGRDSLLLDFSDEFHLSHFKADTTRLVVMERDSLLLDSVHVYVVPHREFIKIPVSILVLTAETPITVMAREKNVTDHAMLIWANSHINYSWIMPEPVLMKASDAVISLPVDSLELCTTSRMPYKLNVNVRSRLEGVAKFLVHKDSLETNISRDTLMVDLFNHNLKTDALAEVLVIVAEDSSLIEKKDSLLVSHFIKKVSEVKRKDEFEVSGDYTITVPADTMANWQDSLRIRQAVFLAHVDSLSMVLKSLEEFQLLTTRVSYEESYYIAKVDTIGVTIRCPIDSVYHKPDRSLIQKIFGVGPTENHGHVENGDLSWSEQK</sequence>
<feature type="transmembrane region" description="Helical" evidence="1">
    <location>
        <begin position="12"/>
        <end position="32"/>
    </location>
</feature>
<dbReference type="EMBL" id="NJBN01000003">
    <property type="protein sequence ID" value="TKJ41106.1"/>
    <property type="molecule type" value="Genomic_DNA"/>
</dbReference>
<evidence type="ECO:0000313" key="3">
    <source>
        <dbReference type="Proteomes" id="UP000319619"/>
    </source>
</evidence>
<proteinExistence type="predicted"/>
<reference evidence="2 3" key="1">
    <citation type="submission" date="2017-06" db="EMBL/GenBank/DDBJ databases">
        <title>Novel microbial phyla capable of carbon fixation and sulfur reduction in deep-sea sediments.</title>
        <authorList>
            <person name="Huang J."/>
            <person name="Baker B."/>
            <person name="Wang Y."/>
        </authorList>
    </citation>
    <scope>NUCLEOTIDE SEQUENCE [LARGE SCALE GENOMIC DNA]</scope>
    <source>
        <strain evidence="2">B3_LCP</strain>
    </source>
</reference>
<evidence type="ECO:0000256" key="1">
    <source>
        <dbReference type="SAM" id="Phobius"/>
    </source>
</evidence>
<dbReference type="AlphaFoldDB" id="A0A532V1L0"/>
<comment type="caution">
    <text evidence="2">The sequence shown here is derived from an EMBL/GenBank/DDBJ whole genome shotgun (WGS) entry which is preliminary data.</text>
</comment>
<dbReference type="Proteomes" id="UP000319619">
    <property type="component" value="Unassembled WGS sequence"/>
</dbReference>